<dbReference type="STRING" id="1715693.PH7735_02191"/>
<dbReference type="PANTHER" id="PTHR36302:SF1">
    <property type="entry name" value="COPPER CHAPERONE PCU(A)C"/>
    <property type="match status" value="1"/>
</dbReference>
<proteinExistence type="predicted"/>
<dbReference type="GeneID" id="83881219"/>
<name>A0A0N7M9H1_9RHOB</name>
<dbReference type="InterPro" id="IPR007410">
    <property type="entry name" value="LpqE-like"/>
</dbReference>
<accession>A0A0N7M9H1</accession>
<dbReference type="Gene3D" id="2.60.40.1890">
    <property type="entry name" value="PCu(A)C copper chaperone"/>
    <property type="match status" value="1"/>
</dbReference>
<dbReference type="InterPro" id="IPR058248">
    <property type="entry name" value="Lxx211020-like"/>
</dbReference>
<sequence length="163" mass="17603">MSFKSITLATVAAIALAAPAFAESMIKVDDPYARVSAKMSKSGAAFMVIENHGDAADQLIDARSDVAKKVELHTHSENADGVMQMLHVPEGFTIPAHGNHMLMRGGDHVMFMGLNQQLEHGDVVTVTLVFEKAGEMTVEIPVDLERKPMHGGGHMNHGTMKKN</sequence>
<reference evidence="3" key="1">
    <citation type="submission" date="2015-09" db="EMBL/GenBank/DDBJ databases">
        <authorList>
            <person name="Rodrigo-Torres Lidia"/>
            <person name="Arahal R.David."/>
        </authorList>
    </citation>
    <scope>NUCLEOTIDE SEQUENCE [LARGE SCALE GENOMIC DNA]</scope>
    <source>
        <strain evidence="3">CECT 7735</strain>
    </source>
</reference>
<evidence type="ECO:0000256" key="1">
    <source>
        <dbReference type="SAM" id="SignalP"/>
    </source>
</evidence>
<dbReference type="InterPro" id="IPR036182">
    <property type="entry name" value="PCuAC_sf"/>
</dbReference>
<dbReference type="Proteomes" id="UP000051870">
    <property type="component" value="Unassembled WGS sequence"/>
</dbReference>
<keyword evidence="1" id="KW-0732">Signal</keyword>
<organism evidence="2 3">
    <name type="scientific">Shimia thalassica</name>
    <dbReference type="NCBI Taxonomy" id="1715693"/>
    <lineage>
        <taxon>Bacteria</taxon>
        <taxon>Pseudomonadati</taxon>
        <taxon>Pseudomonadota</taxon>
        <taxon>Alphaproteobacteria</taxon>
        <taxon>Rhodobacterales</taxon>
        <taxon>Roseobacteraceae</taxon>
    </lineage>
</organism>
<evidence type="ECO:0008006" key="4">
    <source>
        <dbReference type="Google" id="ProtNLM"/>
    </source>
</evidence>
<evidence type="ECO:0000313" key="2">
    <source>
        <dbReference type="EMBL" id="CUJ99331.1"/>
    </source>
</evidence>
<gene>
    <name evidence="2" type="ORF">PH7735_02191</name>
</gene>
<dbReference type="EMBL" id="CYTW01000002">
    <property type="protein sequence ID" value="CUJ99331.1"/>
    <property type="molecule type" value="Genomic_DNA"/>
</dbReference>
<dbReference type="SUPFAM" id="SSF110087">
    <property type="entry name" value="DR1885-like metal-binding protein"/>
    <property type="match status" value="1"/>
</dbReference>
<dbReference type="RefSeq" id="WP_058311381.1">
    <property type="nucleotide sequence ID" value="NZ_CYTW01000002.1"/>
</dbReference>
<feature type="chain" id="PRO_5006016003" description="Copper chaperone PCu(A)C" evidence="1">
    <location>
        <begin position="23"/>
        <end position="163"/>
    </location>
</feature>
<protein>
    <recommendedName>
        <fullName evidence="4">Copper chaperone PCu(A)C</fullName>
    </recommendedName>
</protein>
<feature type="signal peptide" evidence="1">
    <location>
        <begin position="1"/>
        <end position="22"/>
    </location>
</feature>
<dbReference type="Pfam" id="PF04314">
    <property type="entry name" value="PCuAC"/>
    <property type="match status" value="1"/>
</dbReference>
<dbReference type="PANTHER" id="PTHR36302">
    <property type="entry name" value="BLR7088 PROTEIN"/>
    <property type="match status" value="1"/>
</dbReference>
<evidence type="ECO:0000313" key="3">
    <source>
        <dbReference type="Proteomes" id="UP000051870"/>
    </source>
</evidence>
<dbReference type="AlphaFoldDB" id="A0A0N7M9H1"/>
<keyword evidence="3" id="KW-1185">Reference proteome</keyword>